<dbReference type="EMBL" id="KB405067">
    <property type="protein sequence ID" value="EMF55341.1"/>
    <property type="molecule type" value="Genomic_DNA"/>
</dbReference>
<accession>M3EGE3</accession>
<dbReference type="Proteomes" id="UP000030760">
    <property type="component" value="Unassembled WGS sequence"/>
</dbReference>
<name>M3EGE3_9ACTN</name>
<reference evidence="3" key="1">
    <citation type="journal article" date="2013" name="Genome Announc.">
        <title>Draft Genome Sequence of Streptomyces bottropensis ATCC 25435, a Bottromycin-Producing Actinomycete.</title>
        <authorList>
            <person name="Zhang H."/>
            <person name="Zhou W."/>
            <person name="Zhuang Y."/>
            <person name="Liang X."/>
            <person name="Liu T."/>
        </authorList>
    </citation>
    <scope>NUCLEOTIDE SEQUENCE [LARGE SCALE GENOMIC DNA]</scope>
    <source>
        <strain evidence="3">ATCC 25435</strain>
    </source>
</reference>
<dbReference type="AlphaFoldDB" id="M3EGE3"/>
<evidence type="ECO:0000313" key="2">
    <source>
        <dbReference type="EMBL" id="EMF55341.1"/>
    </source>
</evidence>
<evidence type="ECO:0000313" key="3">
    <source>
        <dbReference type="Proteomes" id="UP000030760"/>
    </source>
</evidence>
<evidence type="ECO:0000256" key="1">
    <source>
        <dbReference type="SAM" id="MobiDB-lite"/>
    </source>
</evidence>
<gene>
    <name evidence="2" type="ORF">SBD_2656</name>
</gene>
<feature type="compositionally biased region" description="Basic and acidic residues" evidence="1">
    <location>
        <begin position="1"/>
        <end position="11"/>
    </location>
</feature>
<proteinExistence type="predicted"/>
<organism evidence="2 3">
    <name type="scientific">Streptomyces bottropensis ATCC 25435</name>
    <dbReference type="NCBI Taxonomy" id="1054862"/>
    <lineage>
        <taxon>Bacteria</taxon>
        <taxon>Bacillati</taxon>
        <taxon>Actinomycetota</taxon>
        <taxon>Actinomycetes</taxon>
        <taxon>Kitasatosporales</taxon>
        <taxon>Streptomycetaceae</taxon>
        <taxon>Streptomyces</taxon>
    </lineage>
</organism>
<sequence>MTTRVDSDPHHPPRNRPHRLRSGDLRTPATRPSVTEWGV</sequence>
<protein>
    <submittedName>
        <fullName evidence="2">Uncharacterized protein</fullName>
    </submittedName>
</protein>
<feature type="region of interest" description="Disordered" evidence="1">
    <location>
        <begin position="1"/>
        <end position="39"/>
    </location>
</feature>